<protein>
    <submittedName>
        <fullName evidence="5">Probable transcription factor At5g28040</fullName>
    </submittedName>
</protein>
<organism evidence="4 5">
    <name type="scientific">Coffea arabica</name>
    <name type="common">Arabian coffee</name>
    <dbReference type="NCBI Taxonomy" id="13443"/>
    <lineage>
        <taxon>Eukaryota</taxon>
        <taxon>Viridiplantae</taxon>
        <taxon>Streptophyta</taxon>
        <taxon>Embryophyta</taxon>
        <taxon>Tracheophyta</taxon>
        <taxon>Spermatophyta</taxon>
        <taxon>Magnoliopsida</taxon>
        <taxon>eudicotyledons</taxon>
        <taxon>Gunneridae</taxon>
        <taxon>Pentapetalae</taxon>
        <taxon>asterids</taxon>
        <taxon>lamiids</taxon>
        <taxon>Gentianales</taxon>
        <taxon>Rubiaceae</taxon>
        <taxon>Ixoroideae</taxon>
        <taxon>Gardenieae complex</taxon>
        <taxon>Bertiereae - Coffeeae clade</taxon>
        <taxon>Coffeeae</taxon>
        <taxon>Coffea</taxon>
    </lineage>
</organism>
<evidence type="ECO:0000256" key="1">
    <source>
        <dbReference type="ARBA" id="ARBA00010820"/>
    </source>
</evidence>
<dbReference type="GeneID" id="140037040"/>
<evidence type="ECO:0000256" key="2">
    <source>
        <dbReference type="SAM" id="MobiDB-lite"/>
    </source>
</evidence>
<feature type="compositionally biased region" description="Acidic residues" evidence="2">
    <location>
        <begin position="14"/>
        <end position="25"/>
    </location>
</feature>
<comment type="similarity">
    <text evidence="1">Belongs to the GeBP family.</text>
</comment>
<dbReference type="Pfam" id="PF04504">
    <property type="entry name" value="GeBP-like_DBD"/>
    <property type="match status" value="1"/>
</dbReference>
<evidence type="ECO:0000259" key="3">
    <source>
        <dbReference type="Pfam" id="PF04504"/>
    </source>
</evidence>
<sequence>MAASQEDRNVYNPEDLDDDEEDEEGIGGLIHNPGNNTNDINPPENDVVVDDEDDDVDVDVDVDEDDDVDDSTSSSNLAAADHHHHDPSSLLNHHHHHHIHLPPPPSLSPGDVTVALPTDQSLRPDAERQRIDEVTVASVSAVARAVVEEKKPVPNDESRRLFQRLWTDEDEIELLQGFLEYTTSRGVINSSHHHDTTAFYDQIKSKLQLDFNKNQLVEKLRRLKKKYRNVMNKMSSGKEYVFKSPHDQATFEISRKIWGGSGVGASVRSGVVMEEGGFDDDDGNPNFSVNFIDQSPNPNFNLNPNGIDHLEKKPPRSRKRSRGVGGVKIEEKPFGYTSVPTLQNSNQQQSVQNVQNMQNVGVVTPTATQIGPVTAAAGSAGSGQATNLIEETVRSCLSPIFKELLNSVMSLNGPMMGGSRGFGFALSPMPLGLNGDLVADEKWRKQQILELEVYSKRLELVQDQIKAQLEELRSMGS</sequence>
<dbReference type="RefSeq" id="XP_071936819.1">
    <property type="nucleotide sequence ID" value="XM_072080718.1"/>
</dbReference>
<keyword evidence="4" id="KW-1185">Reference proteome</keyword>
<dbReference type="InterPro" id="IPR053932">
    <property type="entry name" value="GeBP-like_DBD"/>
</dbReference>
<dbReference type="PANTHER" id="PTHR31662:SF108">
    <property type="entry name" value="TRANSCRIPTION FACTOR GEBP FAMILY-RELATED"/>
    <property type="match status" value="1"/>
</dbReference>
<gene>
    <name evidence="5" type="primary">LOC140037040</name>
</gene>
<feature type="domain" description="Glabrous enhancer-binding protein-like DBD" evidence="3">
    <location>
        <begin position="162"/>
        <end position="259"/>
    </location>
</feature>
<evidence type="ECO:0000313" key="5">
    <source>
        <dbReference type="RefSeq" id="XP_071936819.1"/>
    </source>
</evidence>
<accession>A0ABM4WYG3</accession>
<evidence type="ECO:0000313" key="4">
    <source>
        <dbReference type="Proteomes" id="UP001652660"/>
    </source>
</evidence>
<feature type="compositionally biased region" description="Acidic residues" evidence="2">
    <location>
        <begin position="47"/>
        <end position="70"/>
    </location>
</feature>
<proteinExistence type="inferred from homology"/>
<name>A0ABM4WYG3_COFAR</name>
<dbReference type="InterPro" id="IPR007592">
    <property type="entry name" value="GEBP"/>
</dbReference>
<feature type="region of interest" description="Disordered" evidence="2">
    <location>
        <begin position="1"/>
        <end position="117"/>
    </location>
</feature>
<dbReference type="PANTHER" id="PTHR31662">
    <property type="entry name" value="BNAANNG10740D PROTEIN-RELATED"/>
    <property type="match status" value="1"/>
</dbReference>
<dbReference type="Proteomes" id="UP001652660">
    <property type="component" value="Chromosome 2e"/>
</dbReference>
<reference evidence="5" key="1">
    <citation type="submission" date="2025-08" db="UniProtKB">
        <authorList>
            <consortium name="RefSeq"/>
        </authorList>
    </citation>
    <scope>IDENTIFICATION</scope>
    <source>
        <tissue evidence="5">Leaves</tissue>
    </source>
</reference>